<dbReference type="SUPFAM" id="SSF56801">
    <property type="entry name" value="Acetyl-CoA synthetase-like"/>
    <property type="match status" value="1"/>
</dbReference>
<proteinExistence type="inferred from homology"/>
<dbReference type="InterPro" id="IPR042099">
    <property type="entry name" value="ANL_N_sf"/>
</dbReference>
<evidence type="ECO:0000259" key="3">
    <source>
        <dbReference type="Pfam" id="PF00501"/>
    </source>
</evidence>
<protein>
    <submittedName>
        <fullName evidence="5">3,4-dihydroxybenzoic acid-AMP ligase AsbC</fullName>
    </submittedName>
</protein>
<feature type="domain" description="AMP-binding enzyme C-terminal" evidence="4">
    <location>
        <begin position="328"/>
        <end position="401"/>
    </location>
</feature>
<accession>A0ABP7NX81</accession>
<keyword evidence="6" id="KW-1185">Reference proteome</keyword>
<name>A0ABP7NX81_9GAMM</name>
<dbReference type="RefSeq" id="WP_344804514.1">
    <property type="nucleotide sequence ID" value="NZ_BAABBO010000007.1"/>
</dbReference>
<dbReference type="InterPro" id="IPR020845">
    <property type="entry name" value="AMP-binding_CS"/>
</dbReference>
<dbReference type="CDD" id="cd04433">
    <property type="entry name" value="AFD_class_I"/>
    <property type="match status" value="1"/>
</dbReference>
<dbReference type="PANTHER" id="PTHR43201">
    <property type="entry name" value="ACYL-COA SYNTHETASE"/>
    <property type="match status" value="1"/>
</dbReference>
<dbReference type="PANTHER" id="PTHR43201:SF5">
    <property type="entry name" value="MEDIUM-CHAIN ACYL-COA LIGASE ACSF2, MITOCHONDRIAL"/>
    <property type="match status" value="1"/>
</dbReference>
<organism evidence="5 6">
    <name type="scientific">Allohahella marinimesophila</name>
    <dbReference type="NCBI Taxonomy" id="1054972"/>
    <lineage>
        <taxon>Bacteria</taxon>
        <taxon>Pseudomonadati</taxon>
        <taxon>Pseudomonadota</taxon>
        <taxon>Gammaproteobacteria</taxon>
        <taxon>Oceanospirillales</taxon>
        <taxon>Hahellaceae</taxon>
        <taxon>Allohahella</taxon>
    </lineage>
</organism>
<dbReference type="InterPro" id="IPR045851">
    <property type="entry name" value="AMP-bd_C_sf"/>
</dbReference>
<dbReference type="Gene3D" id="3.30.300.30">
    <property type="match status" value="1"/>
</dbReference>
<feature type="domain" description="AMP-dependent synthetase/ligase" evidence="3">
    <location>
        <begin position="102"/>
        <end position="288"/>
    </location>
</feature>
<evidence type="ECO:0000256" key="2">
    <source>
        <dbReference type="ARBA" id="ARBA00022598"/>
    </source>
</evidence>
<comment type="similarity">
    <text evidence="1">Belongs to the ATP-dependent AMP-binding enzyme family.</text>
</comment>
<keyword evidence="2 5" id="KW-0436">Ligase</keyword>
<dbReference type="Gene3D" id="3.40.50.12780">
    <property type="entry name" value="N-terminal domain of ligase-like"/>
    <property type="match status" value="1"/>
</dbReference>
<evidence type="ECO:0000256" key="1">
    <source>
        <dbReference type="ARBA" id="ARBA00006432"/>
    </source>
</evidence>
<evidence type="ECO:0000313" key="6">
    <source>
        <dbReference type="Proteomes" id="UP001501337"/>
    </source>
</evidence>
<reference evidence="6" key="1">
    <citation type="journal article" date="2019" name="Int. J. Syst. Evol. Microbiol.">
        <title>The Global Catalogue of Microorganisms (GCM) 10K type strain sequencing project: providing services to taxonomists for standard genome sequencing and annotation.</title>
        <authorList>
            <consortium name="The Broad Institute Genomics Platform"/>
            <consortium name="The Broad Institute Genome Sequencing Center for Infectious Disease"/>
            <person name="Wu L."/>
            <person name="Ma J."/>
        </authorList>
    </citation>
    <scope>NUCLEOTIDE SEQUENCE [LARGE SCALE GENOMIC DNA]</scope>
    <source>
        <strain evidence="6">JCM 17555</strain>
    </source>
</reference>
<dbReference type="Proteomes" id="UP001501337">
    <property type="component" value="Unassembled WGS sequence"/>
</dbReference>
<dbReference type="PROSITE" id="PS00455">
    <property type="entry name" value="AMP_BINDING"/>
    <property type="match status" value="1"/>
</dbReference>
<sequence length="416" mass="46356">MFHVNDTFFNADDLQRYFRHFEAVPGLRGCHGQRYAICLADAAEWLALCLYLRANGGSVMPLHPATPLKAALRQARRGNCHQLLFHSLEEPISLTLRSGDTEAVLVQMSSGTTGEPKCIERSWRSIDREVRAYIQHFPIAQTMQPVIACPVTHAYGLICGVLVALQRELMPIIVTNINPKYTLKKMAEHPQSLLYSSPVLINTLLKLLPPGQRLHAVMTSGAVMPAPCFDLLRQKADHCFQQYGCSEAGCIAINQDMQAANELGKPLPHLQVRAGRKPGTPGEIQVKSGGRIINTRDFGVFDESGNLSFLARLDDTIIVGGINVYPQEVEDVFLQRPEITDAVVFKRPDEYAGERVCLKFVARIPLEISRLRSWSTAHLSPHQVPMDISQVDDIPRLDNGKINRRQLIEEPQALSA</sequence>
<gene>
    <name evidence="5" type="primary">asbC</name>
    <name evidence="5" type="ORF">GCM10022278_13040</name>
</gene>
<dbReference type="Pfam" id="PF00501">
    <property type="entry name" value="AMP-binding"/>
    <property type="match status" value="1"/>
</dbReference>
<dbReference type="EMBL" id="BAABBO010000007">
    <property type="protein sequence ID" value="GAA3955872.1"/>
    <property type="molecule type" value="Genomic_DNA"/>
</dbReference>
<evidence type="ECO:0000313" key="5">
    <source>
        <dbReference type="EMBL" id="GAA3955872.1"/>
    </source>
</evidence>
<dbReference type="NCBIfam" id="NF006167">
    <property type="entry name" value="PRK08308.1"/>
    <property type="match status" value="1"/>
</dbReference>
<dbReference type="GO" id="GO:0016874">
    <property type="term" value="F:ligase activity"/>
    <property type="evidence" value="ECO:0007669"/>
    <property type="project" value="UniProtKB-KW"/>
</dbReference>
<dbReference type="InterPro" id="IPR000873">
    <property type="entry name" value="AMP-dep_synth/lig_dom"/>
</dbReference>
<dbReference type="InterPro" id="IPR025110">
    <property type="entry name" value="AMP-bd_C"/>
</dbReference>
<dbReference type="Pfam" id="PF13193">
    <property type="entry name" value="AMP-binding_C"/>
    <property type="match status" value="1"/>
</dbReference>
<comment type="caution">
    <text evidence="5">The sequence shown here is derived from an EMBL/GenBank/DDBJ whole genome shotgun (WGS) entry which is preliminary data.</text>
</comment>
<evidence type="ECO:0000259" key="4">
    <source>
        <dbReference type="Pfam" id="PF13193"/>
    </source>
</evidence>